<dbReference type="RefSeq" id="WP_184747750.1">
    <property type="nucleotide sequence ID" value="NZ_JACHGJ010000006.1"/>
</dbReference>
<reference evidence="1 2" key="1">
    <citation type="submission" date="2020-08" db="EMBL/GenBank/DDBJ databases">
        <title>Genomic Encyclopedia of Type Strains, Phase IV (KMG-IV): sequencing the most valuable type-strain genomes for metagenomic binning, comparative biology and taxonomic classification.</title>
        <authorList>
            <person name="Goeker M."/>
        </authorList>
    </citation>
    <scope>NUCLEOTIDE SEQUENCE [LARGE SCALE GENOMIC DNA]</scope>
    <source>
        <strain evidence="1 2">DSM 2461</strain>
    </source>
</reference>
<accession>A0A841RG42</accession>
<keyword evidence="2" id="KW-1185">Reference proteome</keyword>
<name>A0A841RG42_9SPIO</name>
<comment type="caution">
    <text evidence="1">The sequence shown here is derived from an EMBL/GenBank/DDBJ whole genome shotgun (WGS) entry which is preliminary data.</text>
</comment>
<protein>
    <submittedName>
        <fullName evidence="1">Uncharacterized protein</fullName>
    </submittedName>
</protein>
<evidence type="ECO:0000313" key="1">
    <source>
        <dbReference type="EMBL" id="MBB6481508.1"/>
    </source>
</evidence>
<dbReference type="Proteomes" id="UP000587760">
    <property type="component" value="Unassembled WGS sequence"/>
</dbReference>
<dbReference type="EMBL" id="JACHGJ010000006">
    <property type="protein sequence ID" value="MBB6481508.1"/>
    <property type="molecule type" value="Genomic_DNA"/>
</dbReference>
<gene>
    <name evidence="1" type="ORF">HNR50_003188</name>
</gene>
<proteinExistence type="predicted"/>
<evidence type="ECO:0000313" key="2">
    <source>
        <dbReference type="Proteomes" id="UP000587760"/>
    </source>
</evidence>
<dbReference type="AlphaFoldDB" id="A0A841RG42"/>
<organism evidence="1 2">
    <name type="scientific">Spirochaeta isovalerica</name>
    <dbReference type="NCBI Taxonomy" id="150"/>
    <lineage>
        <taxon>Bacteria</taxon>
        <taxon>Pseudomonadati</taxon>
        <taxon>Spirochaetota</taxon>
        <taxon>Spirochaetia</taxon>
        <taxon>Spirochaetales</taxon>
        <taxon>Spirochaetaceae</taxon>
        <taxon>Spirochaeta</taxon>
    </lineage>
</organism>
<sequence length="145" mass="16972">MLAAFIPMSDWLPMQFTNNETGEKDQNKITLMTGGQTTAMNIRFEKKDLLSIPEIGSFHNPENLVYELTEESVITKNNADLTVLRINEEQDNPFTFSLTLYDFEESVEYKISYFYNISQINLNYDIWEHLKAIVLYTSFLSYLEK</sequence>